<dbReference type="EMBL" id="PQFF01000095">
    <property type="protein sequence ID" value="RHZ82938.1"/>
    <property type="molecule type" value="Genomic_DNA"/>
</dbReference>
<gene>
    <name evidence="1" type="ORF">Glove_102g62</name>
</gene>
<accession>A0A397J852</accession>
<name>A0A397J852_9GLOM</name>
<organism evidence="1 2">
    <name type="scientific">Diversispora epigaea</name>
    <dbReference type="NCBI Taxonomy" id="1348612"/>
    <lineage>
        <taxon>Eukaryota</taxon>
        <taxon>Fungi</taxon>
        <taxon>Fungi incertae sedis</taxon>
        <taxon>Mucoromycota</taxon>
        <taxon>Glomeromycotina</taxon>
        <taxon>Glomeromycetes</taxon>
        <taxon>Diversisporales</taxon>
        <taxon>Diversisporaceae</taxon>
        <taxon>Diversispora</taxon>
    </lineage>
</organism>
<dbReference type="STRING" id="1348612.A0A397J852"/>
<dbReference type="Proteomes" id="UP000266861">
    <property type="component" value="Unassembled WGS sequence"/>
</dbReference>
<keyword evidence="2" id="KW-1185">Reference proteome</keyword>
<evidence type="ECO:0000313" key="2">
    <source>
        <dbReference type="Proteomes" id="UP000266861"/>
    </source>
</evidence>
<protein>
    <submittedName>
        <fullName evidence="1">Uncharacterized protein</fullName>
    </submittedName>
</protein>
<reference evidence="1 2" key="1">
    <citation type="submission" date="2018-08" db="EMBL/GenBank/DDBJ databases">
        <title>Genome and evolution of the arbuscular mycorrhizal fungus Diversispora epigaea (formerly Glomus versiforme) and its bacterial endosymbionts.</title>
        <authorList>
            <person name="Sun X."/>
            <person name="Fei Z."/>
            <person name="Harrison M."/>
        </authorList>
    </citation>
    <scope>NUCLEOTIDE SEQUENCE [LARGE SCALE GENOMIC DNA]</scope>
    <source>
        <strain evidence="1 2">IT104</strain>
    </source>
</reference>
<evidence type="ECO:0000313" key="1">
    <source>
        <dbReference type="EMBL" id="RHZ82938.1"/>
    </source>
</evidence>
<proteinExistence type="predicted"/>
<sequence length="373" mass="45118">MKLHYKNNTEKNVNIEKVRNFFGMSRKNINIYTAIVPNRMYHFDLGLFHYQLSFTKTLILEQYGKSFIDKINNRVKLIPHYQDLKSFSNGFLHLTLLTTSEYRSLMKIMIFIVNNLYQDSKRPNFIKNNKITEIYLKWNKMYLLSRKENYEEFDITRLQESINEWAKLFIELFEEYSLSKLQFPKLHSWVFYICSSIREFGTINGYITETYESLHKDYVKKPYKLTNKKEIEKQIMKIICRKTIITESFSKEIPKTPIVLKYLKKLYEFCIQNAKIYIQTKINDPDFEKEMKLGFEKFLECLDVYLDFYDQKLSEYEEIDIKFRIYSDVMLKYDAKIRANNKFHKRPIFSNIAVKMNPDEIFEYTSDNSVCFV</sequence>
<comment type="caution">
    <text evidence="1">The sequence shown here is derived from an EMBL/GenBank/DDBJ whole genome shotgun (WGS) entry which is preliminary data.</text>
</comment>
<dbReference type="OrthoDB" id="3239511at2759"/>
<dbReference type="AlphaFoldDB" id="A0A397J852"/>